<keyword evidence="2" id="KW-0472">Membrane</keyword>
<sequence>MKFSFELSDNTHKVIGFVCSNIVEIVLLAYYASIDLDLYKNTGYENEFSAFKGLSVTGSLFMMITWFLQILLIYRYNQKILYLIFAVNTFSILILLIGMGIGSEALRRGTKGYTTYNVPVAFWFIQLSLYIMSLVNLHNFKQQEGNEKKDDKTQKKEETDDSKKQAQNTNTQANQSQVVMMGNNESQFTQQQQVV</sequence>
<gene>
    <name evidence="3" type="ORF">POCTA_138.1.T0750144</name>
</gene>
<dbReference type="OrthoDB" id="311122at2759"/>
<dbReference type="Proteomes" id="UP000683925">
    <property type="component" value="Unassembled WGS sequence"/>
</dbReference>
<name>A0A8S1VUX6_PAROT</name>
<comment type="caution">
    <text evidence="3">The sequence shown here is derived from an EMBL/GenBank/DDBJ whole genome shotgun (WGS) entry which is preliminary data.</text>
</comment>
<dbReference type="OMA" id="LFMMITW"/>
<keyword evidence="2" id="KW-1133">Transmembrane helix</keyword>
<feature type="compositionally biased region" description="Basic and acidic residues" evidence="1">
    <location>
        <begin position="145"/>
        <end position="164"/>
    </location>
</feature>
<feature type="region of interest" description="Disordered" evidence="1">
    <location>
        <begin position="145"/>
        <end position="195"/>
    </location>
</feature>
<keyword evidence="4" id="KW-1185">Reference proteome</keyword>
<evidence type="ECO:0000256" key="1">
    <source>
        <dbReference type="SAM" id="MobiDB-lite"/>
    </source>
</evidence>
<evidence type="ECO:0008006" key="5">
    <source>
        <dbReference type="Google" id="ProtNLM"/>
    </source>
</evidence>
<feature type="transmembrane region" description="Helical" evidence="2">
    <location>
        <begin position="53"/>
        <end position="73"/>
    </location>
</feature>
<keyword evidence="2" id="KW-0812">Transmembrane</keyword>
<evidence type="ECO:0000313" key="3">
    <source>
        <dbReference type="EMBL" id="CAD8180661.1"/>
    </source>
</evidence>
<organism evidence="3 4">
    <name type="scientific">Paramecium octaurelia</name>
    <dbReference type="NCBI Taxonomy" id="43137"/>
    <lineage>
        <taxon>Eukaryota</taxon>
        <taxon>Sar</taxon>
        <taxon>Alveolata</taxon>
        <taxon>Ciliophora</taxon>
        <taxon>Intramacronucleata</taxon>
        <taxon>Oligohymenophorea</taxon>
        <taxon>Peniculida</taxon>
        <taxon>Parameciidae</taxon>
        <taxon>Paramecium</taxon>
    </lineage>
</organism>
<accession>A0A8S1VUX6</accession>
<proteinExistence type="predicted"/>
<dbReference type="AlphaFoldDB" id="A0A8S1VUX6"/>
<protein>
    <recommendedName>
        <fullName evidence="5">Transmembrane protein</fullName>
    </recommendedName>
</protein>
<evidence type="ECO:0000313" key="4">
    <source>
        <dbReference type="Proteomes" id="UP000683925"/>
    </source>
</evidence>
<feature type="compositionally biased region" description="Low complexity" evidence="1">
    <location>
        <begin position="165"/>
        <end position="175"/>
    </location>
</feature>
<dbReference type="EMBL" id="CAJJDP010000074">
    <property type="protein sequence ID" value="CAD8180661.1"/>
    <property type="molecule type" value="Genomic_DNA"/>
</dbReference>
<feature type="transmembrane region" description="Helical" evidence="2">
    <location>
        <begin position="121"/>
        <end position="140"/>
    </location>
</feature>
<feature type="transmembrane region" description="Helical" evidence="2">
    <location>
        <begin position="12"/>
        <end position="33"/>
    </location>
</feature>
<evidence type="ECO:0000256" key="2">
    <source>
        <dbReference type="SAM" id="Phobius"/>
    </source>
</evidence>
<feature type="compositionally biased region" description="Polar residues" evidence="1">
    <location>
        <begin position="183"/>
        <end position="195"/>
    </location>
</feature>
<reference evidence="3" key="1">
    <citation type="submission" date="2021-01" db="EMBL/GenBank/DDBJ databases">
        <authorList>
            <consortium name="Genoscope - CEA"/>
            <person name="William W."/>
        </authorList>
    </citation>
    <scope>NUCLEOTIDE SEQUENCE</scope>
</reference>
<feature type="transmembrane region" description="Helical" evidence="2">
    <location>
        <begin position="80"/>
        <end position="101"/>
    </location>
</feature>